<evidence type="ECO:0000259" key="1">
    <source>
        <dbReference type="PROSITE" id="PS51340"/>
    </source>
</evidence>
<dbReference type="PANTHER" id="PTHR14237:SF19">
    <property type="entry name" value="MITOCHONDRIAL AMIDOXIME REDUCING COMPONENT 1"/>
    <property type="match status" value="1"/>
</dbReference>
<evidence type="ECO:0000313" key="3">
    <source>
        <dbReference type="Proteomes" id="UP001617427"/>
    </source>
</evidence>
<dbReference type="InterPro" id="IPR005303">
    <property type="entry name" value="MOCOS_middle"/>
</dbReference>
<comment type="caution">
    <text evidence="2">The sequence shown here is derived from an EMBL/GenBank/DDBJ whole genome shotgun (WGS) entry which is preliminary data.</text>
</comment>
<organism evidence="2 3">
    <name type="scientific">Herbaspirillum chlorophenolicum</name>
    <dbReference type="NCBI Taxonomy" id="211589"/>
    <lineage>
        <taxon>Bacteria</taxon>
        <taxon>Pseudomonadati</taxon>
        <taxon>Pseudomonadota</taxon>
        <taxon>Betaproteobacteria</taxon>
        <taxon>Burkholderiales</taxon>
        <taxon>Oxalobacteraceae</taxon>
        <taxon>Herbaspirillum</taxon>
    </lineage>
</organism>
<dbReference type="Pfam" id="PF03473">
    <property type="entry name" value="MOSC"/>
    <property type="match status" value="1"/>
</dbReference>
<dbReference type="Pfam" id="PF03476">
    <property type="entry name" value="MOSC_N"/>
    <property type="match status" value="1"/>
</dbReference>
<feature type="domain" description="MOSC" evidence="1">
    <location>
        <begin position="118"/>
        <end position="282"/>
    </location>
</feature>
<dbReference type="PANTHER" id="PTHR14237">
    <property type="entry name" value="MOLYBDOPTERIN COFACTOR SULFURASE MOSC"/>
    <property type="match status" value="1"/>
</dbReference>
<keyword evidence="3" id="KW-1185">Reference proteome</keyword>
<dbReference type="SUPFAM" id="SSF50800">
    <property type="entry name" value="PK beta-barrel domain-like"/>
    <property type="match status" value="1"/>
</dbReference>
<name>A0ABW8EZS3_9BURK</name>
<dbReference type="EMBL" id="JBIUZV010000006">
    <property type="protein sequence ID" value="MFJ3046544.1"/>
    <property type="molecule type" value="Genomic_DNA"/>
</dbReference>
<dbReference type="InterPro" id="IPR011037">
    <property type="entry name" value="Pyrv_Knase-like_insert_dom_sf"/>
</dbReference>
<dbReference type="Proteomes" id="UP001617427">
    <property type="component" value="Unassembled WGS sequence"/>
</dbReference>
<gene>
    <name evidence="2" type="ORF">ACIPEN_11995</name>
</gene>
<dbReference type="PROSITE" id="PS51340">
    <property type="entry name" value="MOSC"/>
    <property type="match status" value="1"/>
</dbReference>
<sequence>MTILSAINIYPIKSCGGIALEQASIGPLGLALDRHWMVVDGAGEFLTQRSHARMACITPRFVDGTMLLSAPGMPELQLAAAGEDGASVQVQVWKDRVAALDQGERARQWFSAYLETDARLVRFDPNEARACSERWTGEHRATTQFSDGYPLLVIGQASLDDLNARLGAKGAPALPMERFRPNLVIEGLEAYEEDFIDTITLEDGDGGAVELKLVKPCARCPMPGIDQRTGLRDPQWPDEPLDTLATYRANPRVDGGLTFGQNAIVIGGVGGTIRAGQACGWELNF</sequence>
<protein>
    <submittedName>
        <fullName evidence="2">MOSC domain-containing protein</fullName>
    </submittedName>
</protein>
<evidence type="ECO:0000313" key="2">
    <source>
        <dbReference type="EMBL" id="MFJ3046544.1"/>
    </source>
</evidence>
<reference evidence="2 3" key="1">
    <citation type="submission" date="2024-10" db="EMBL/GenBank/DDBJ databases">
        <title>The Natural Products Discovery Center: Release of the First 8490 Sequenced Strains for Exploring Actinobacteria Biosynthetic Diversity.</title>
        <authorList>
            <person name="Kalkreuter E."/>
            <person name="Kautsar S.A."/>
            <person name="Yang D."/>
            <person name="Bader C.D."/>
            <person name="Teijaro C.N."/>
            <person name="Fluegel L."/>
            <person name="Davis C.M."/>
            <person name="Simpson J.R."/>
            <person name="Lauterbach L."/>
            <person name="Steele A.D."/>
            <person name="Gui C."/>
            <person name="Meng S."/>
            <person name="Li G."/>
            <person name="Viehrig K."/>
            <person name="Ye F."/>
            <person name="Su P."/>
            <person name="Kiefer A.F."/>
            <person name="Nichols A."/>
            <person name="Cepeda A.J."/>
            <person name="Yan W."/>
            <person name="Fan B."/>
            <person name="Jiang Y."/>
            <person name="Adhikari A."/>
            <person name="Zheng C.-J."/>
            <person name="Schuster L."/>
            <person name="Cowan T.M."/>
            <person name="Smanski M.J."/>
            <person name="Chevrette M.G."/>
            <person name="De Carvalho L.P.S."/>
            <person name="Shen B."/>
        </authorList>
    </citation>
    <scope>NUCLEOTIDE SEQUENCE [LARGE SCALE GENOMIC DNA]</scope>
    <source>
        <strain evidence="2 3">NPDC087045</strain>
    </source>
</reference>
<dbReference type="RefSeq" id="WP_402700689.1">
    <property type="nucleotide sequence ID" value="NZ_JBIUZV010000006.1"/>
</dbReference>
<accession>A0ABW8EZS3</accession>
<dbReference type="InterPro" id="IPR005302">
    <property type="entry name" value="MoCF_Sase_C"/>
</dbReference>
<dbReference type="SUPFAM" id="SSF141673">
    <property type="entry name" value="MOSC N-terminal domain-like"/>
    <property type="match status" value="1"/>
</dbReference>
<proteinExistence type="predicted"/>